<dbReference type="Gene3D" id="1.25.40.20">
    <property type="entry name" value="Ankyrin repeat-containing domain"/>
    <property type="match status" value="1"/>
</dbReference>
<dbReference type="Pfam" id="PF16746">
    <property type="entry name" value="BAR_3"/>
    <property type="match status" value="1"/>
</dbReference>
<evidence type="ECO:0000256" key="7">
    <source>
        <dbReference type="ARBA" id="ARBA00023054"/>
    </source>
</evidence>
<dbReference type="InterPro" id="IPR011993">
    <property type="entry name" value="PH-like_dom_sf"/>
</dbReference>
<dbReference type="InterPro" id="IPR045258">
    <property type="entry name" value="ACAP1/2/3-like"/>
</dbReference>
<evidence type="ECO:0000256" key="6">
    <source>
        <dbReference type="ARBA" id="ARBA00023043"/>
    </source>
</evidence>
<keyword evidence="6 8" id="KW-0040">ANK repeat</keyword>
<gene>
    <name evidence="13" type="ORF">POM88_044508</name>
</gene>
<dbReference type="PRINTS" id="PR00405">
    <property type="entry name" value="REVINTRACTNG"/>
</dbReference>
<dbReference type="CDD" id="cd13250">
    <property type="entry name" value="PH_ACAP"/>
    <property type="match status" value="1"/>
</dbReference>
<evidence type="ECO:0000256" key="4">
    <source>
        <dbReference type="ARBA" id="ARBA00022771"/>
    </source>
</evidence>
<dbReference type="GO" id="GO:0008270">
    <property type="term" value="F:zinc ion binding"/>
    <property type="evidence" value="ECO:0007669"/>
    <property type="project" value="UniProtKB-KW"/>
</dbReference>
<dbReference type="PROSITE" id="PS50003">
    <property type="entry name" value="PH_DOMAIN"/>
    <property type="match status" value="1"/>
</dbReference>
<dbReference type="FunFam" id="1.10.220.150:FF:000019">
    <property type="entry name" value="ADP-ribosylation factor GTPase-activating protein AGD1"/>
    <property type="match status" value="1"/>
</dbReference>
<accession>A0AAD8M581</accession>
<evidence type="ECO:0000256" key="3">
    <source>
        <dbReference type="ARBA" id="ARBA00022737"/>
    </source>
</evidence>
<feature type="compositionally biased region" description="Low complexity" evidence="10">
    <location>
        <begin position="464"/>
        <end position="476"/>
    </location>
</feature>
<dbReference type="Pfam" id="PF01412">
    <property type="entry name" value="ArfGap"/>
    <property type="match status" value="1"/>
</dbReference>
<dbReference type="EMBL" id="JAUIZM010000010">
    <property type="protein sequence ID" value="KAK1360034.1"/>
    <property type="molecule type" value="Genomic_DNA"/>
</dbReference>
<dbReference type="Gene3D" id="1.10.220.150">
    <property type="entry name" value="Arf GTPase activating protein"/>
    <property type="match status" value="1"/>
</dbReference>
<evidence type="ECO:0000256" key="10">
    <source>
        <dbReference type="SAM" id="MobiDB-lite"/>
    </source>
</evidence>
<organism evidence="13 14">
    <name type="scientific">Heracleum sosnowskyi</name>
    <dbReference type="NCBI Taxonomy" id="360622"/>
    <lineage>
        <taxon>Eukaryota</taxon>
        <taxon>Viridiplantae</taxon>
        <taxon>Streptophyta</taxon>
        <taxon>Embryophyta</taxon>
        <taxon>Tracheophyta</taxon>
        <taxon>Spermatophyta</taxon>
        <taxon>Magnoliopsida</taxon>
        <taxon>eudicotyledons</taxon>
        <taxon>Gunneridae</taxon>
        <taxon>Pentapetalae</taxon>
        <taxon>asterids</taxon>
        <taxon>campanulids</taxon>
        <taxon>Apiales</taxon>
        <taxon>Apiaceae</taxon>
        <taxon>Apioideae</taxon>
        <taxon>apioid superclade</taxon>
        <taxon>Tordylieae</taxon>
        <taxon>Tordyliinae</taxon>
        <taxon>Heracleum</taxon>
    </lineage>
</organism>
<dbReference type="PROSITE" id="PS50115">
    <property type="entry name" value="ARFGAP"/>
    <property type="match status" value="1"/>
</dbReference>
<dbReference type="PANTHER" id="PTHR23180">
    <property type="entry name" value="CENTAURIN/ARF"/>
    <property type="match status" value="1"/>
</dbReference>
<evidence type="ECO:0000256" key="9">
    <source>
        <dbReference type="PROSITE-ProRule" id="PRU00288"/>
    </source>
</evidence>
<evidence type="ECO:0000313" key="14">
    <source>
        <dbReference type="Proteomes" id="UP001237642"/>
    </source>
</evidence>
<dbReference type="PROSITE" id="PS50088">
    <property type="entry name" value="ANK_REPEAT"/>
    <property type="match status" value="2"/>
</dbReference>
<dbReference type="SUPFAM" id="SSF57863">
    <property type="entry name" value="ArfGap/RecO-like zinc finger"/>
    <property type="match status" value="1"/>
</dbReference>
<dbReference type="Pfam" id="PF13857">
    <property type="entry name" value="Ank_5"/>
    <property type="match status" value="1"/>
</dbReference>
<keyword evidence="4 9" id="KW-0863">Zinc-finger</keyword>
<feature type="repeat" description="ANK" evidence="8">
    <location>
        <begin position="783"/>
        <end position="815"/>
    </location>
</feature>
<protein>
    <submittedName>
        <fullName evidence="13">ADP-ribosylation factor GTPase-activating protein AGD3</fullName>
    </submittedName>
</protein>
<evidence type="ECO:0000256" key="5">
    <source>
        <dbReference type="ARBA" id="ARBA00022833"/>
    </source>
</evidence>
<evidence type="ECO:0000313" key="13">
    <source>
        <dbReference type="EMBL" id="KAK1360034.1"/>
    </source>
</evidence>
<dbReference type="InterPro" id="IPR038508">
    <property type="entry name" value="ArfGAP_dom_sf"/>
</dbReference>
<feature type="region of interest" description="Disordered" evidence="10">
    <location>
        <begin position="280"/>
        <end position="313"/>
    </location>
</feature>
<keyword evidence="2" id="KW-0479">Metal-binding</keyword>
<dbReference type="InterPro" id="IPR027267">
    <property type="entry name" value="AH/BAR_dom_sf"/>
</dbReference>
<dbReference type="CDD" id="cd08204">
    <property type="entry name" value="ArfGap"/>
    <property type="match status" value="1"/>
</dbReference>
<dbReference type="SUPFAM" id="SSF50729">
    <property type="entry name" value="PH domain-like"/>
    <property type="match status" value="1"/>
</dbReference>
<dbReference type="SMART" id="SM00721">
    <property type="entry name" value="BAR"/>
    <property type="match status" value="1"/>
</dbReference>
<keyword evidence="3" id="KW-0677">Repeat</keyword>
<dbReference type="InterPro" id="IPR001164">
    <property type="entry name" value="ArfGAP_dom"/>
</dbReference>
<feature type="compositionally biased region" description="Polar residues" evidence="10">
    <location>
        <begin position="283"/>
        <end position="299"/>
    </location>
</feature>
<keyword evidence="7" id="KW-0175">Coiled coil</keyword>
<dbReference type="SUPFAM" id="SSF48403">
    <property type="entry name" value="Ankyrin repeat"/>
    <property type="match status" value="1"/>
</dbReference>
<feature type="repeat" description="ANK" evidence="8">
    <location>
        <begin position="750"/>
        <end position="782"/>
    </location>
</feature>
<evidence type="ECO:0000259" key="11">
    <source>
        <dbReference type="PROSITE" id="PS50003"/>
    </source>
</evidence>
<keyword evidence="14" id="KW-1185">Reference proteome</keyword>
<dbReference type="CDD" id="cd07606">
    <property type="entry name" value="BAR_SFC_plant"/>
    <property type="match status" value="1"/>
</dbReference>
<dbReference type="SMART" id="SM00233">
    <property type="entry name" value="PH"/>
    <property type="match status" value="1"/>
</dbReference>
<keyword evidence="1" id="KW-0343">GTPase activation</keyword>
<feature type="region of interest" description="Disordered" evidence="10">
    <location>
        <begin position="464"/>
        <end position="506"/>
    </location>
</feature>
<evidence type="ECO:0000259" key="12">
    <source>
        <dbReference type="PROSITE" id="PS50115"/>
    </source>
</evidence>
<feature type="domain" description="Arf-GAP" evidence="12">
    <location>
        <begin position="514"/>
        <end position="658"/>
    </location>
</feature>
<evidence type="ECO:0000256" key="1">
    <source>
        <dbReference type="ARBA" id="ARBA00022468"/>
    </source>
</evidence>
<feature type="domain" description="PH" evidence="11">
    <location>
        <begin position="317"/>
        <end position="449"/>
    </location>
</feature>
<dbReference type="SUPFAM" id="SSF103657">
    <property type="entry name" value="BAR/IMD domain-like"/>
    <property type="match status" value="1"/>
</dbReference>
<dbReference type="InterPro" id="IPR037278">
    <property type="entry name" value="ARFGAP/RecO"/>
</dbReference>
<sequence length="844" mass="95661">MQDGKMHFNKLDDSPMFRQQIQSLEESAETLKEKSLKFHKGSRKYADGLGEAYDRIVYYASALETFGGGHDDPICVSFGGPDMTKFAYTLREIATYQEVLRVKIVKHMDRGVRIRIHDLHPHWFEHGLNAKLFQLANDDIQEVKEARRRFDKANVTYDQVREKFLSLRKSTRIDIAAAVDEELQSARFAFEEARFNLIGALSTVEAKKRFEFLEAFSGTVEAHLRFFKQAYELLHQMEPFMEQVLSHAQHSKEDFIREQADMSARIQEYKRTINLESKWPLSGSHQSSNGDVTQSCPRSSQKEIEAVMQSTSEGKVQTIKQGYLSKRSSNLRGDWKRRFFVLDSRGMLYYYRKQWTKLSVTGAPSAQRSTTHEPGSGLLSRWLSSHYHEEKAVARHTVNLMTSTIKVDAEQTDLRFCFRIISPSKNYTLQAESALDQMDWIEKIKGVITSLLSFQPLDKFFPCSPTSGSSSPGSPSRQNLQANEEQAGAKNPVSRNMIGPSRSSQRLAYTAKGEKPVDALKRLPGNDNCADCGAPEPEWASLNLGVLICIECSGVHRNLGVHRSKVRSLALDVKVWEPSVITLFQALGNVFTNSVWEGLIQASKTFQADEIPKRFAEFQRHTKFFSKPSHKDHISVKEKFIQAKYVEKRFVHKAKDTHKILSVAQQLWDCVRMNDIKSVYRLIVISEVDINALHGQALPCTFPILDRSEGHSPNLEGSFDFSAHDSFKSSHSSFSSVKENDDEIIDEFHDGCLLLHLACQTADIGMVELLLQHGARINAPDTRGQTSLHHSIIRGRIVIAKLLLKRGADPLAVDSEYATPLQLASKYALDDVELLALLQSTRRK</sequence>
<reference evidence="13" key="1">
    <citation type="submission" date="2023-02" db="EMBL/GenBank/DDBJ databases">
        <title>Genome of toxic invasive species Heracleum sosnowskyi carries increased number of genes despite the absence of recent whole-genome duplications.</title>
        <authorList>
            <person name="Schelkunov M."/>
            <person name="Shtratnikova V."/>
            <person name="Makarenko M."/>
            <person name="Klepikova A."/>
            <person name="Omelchenko D."/>
            <person name="Novikova G."/>
            <person name="Obukhova E."/>
            <person name="Bogdanov V."/>
            <person name="Penin A."/>
            <person name="Logacheva M."/>
        </authorList>
    </citation>
    <scope>NUCLEOTIDE SEQUENCE</scope>
    <source>
        <strain evidence="13">Hsosn_3</strain>
        <tissue evidence="13">Leaf</tissue>
    </source>
</reference>
<dbReference type="Pfam" id="PF00169">
    <property type="entry name" value="PH"/>
    <property type="match status" value="1"/>
</dbReference>
<evidence type="ECO:0000256" key="2">
    <source>
        <dbReference type="ARBA" id="ARBA00022723"/>
    </source>
</evidence>
<dbReference type="SMART" id="SM00248">
    <property type="entry name" value="ANK"/>
    <property type="match status" value="2"/>
</dbReference>
<reference evidence="13" key="2">
    <citation type="submission" date="2023-05" db="EMBL/GenBank/DDBJ databases">
        <authorList>
            <person name="Schelkunov M.I."/>
        </authorList>
    </citation>
    <scope>NUCLEOTIDE SEQUENCE</scope>
    <source>
        <strain evidence="13">Hsosn_3</strain>
        <tissue evidence="13">Leaf</tissue>
    </source>
</reference>
<dbReference type="InterPro" id="IPR036770">
    <property type="entry name" value="Ankyrin_rpt-contain_sf"/>
</dbReference>
<dbReference type="PANTHER" id="PTHR23180:SF403">
    <property type="entry name" value="ADP-RIBOSYLATION FACTOR GTPASE-ACTIVATING PROTEIN AGD3-LIKE"/>
    <property type="match status" value="1"/>
</dbReference>
<evidence type="ECO:0000256" key="8">
    <source>
        <dbReference type="PROSITE-ProRule" id="PRU00023"/>
    </source>
</evidence>
<name>A0AAD8M581_9APIA</name>
<comment type="caution">
    <text evidence="13">The sequence shown here is derived from an EMBL/GenBank/DDBJ whole genome shotgun (WGS) entry which is preliminary data.</text>
</comment>
<dbReference type="Gene3D" id="1.20.1270.60">
    <property type="entry name" value="Arfaptin homology (AH) domain/BAR domain"/>
    <property type="match status" value="1"/>
</dbReference>
<dbReference type="InterPro" id="IPR001849">
    <property type="entry name" value="PH_domain"/>
</dbReference>
<keyword evidence="5" id="KW-0862">Zinc</keyword>
<dbReference type="SMART" id="SM00105">
    <property type="entry name" value="ArfGap"/>
    <property type="match status" value="1"/>
</dbReference>
<dbReference type="InterPro" id="IPR035670">
    <property type="entry name" value="AGD1/2/3/4_BAR_plant"/>
</dbReference>
<proteinExistence type="predicted"/>
<dbReference type="Gene3D" id="2.30.29.30">
    <property type="entry name" value="Pleckstrin-homology domain (PH domain)/Phosphotyrosine-binding domain (PTB)"/>
    <property type="match status" value="1"/>
</dbReference>
<dbReference type="Proteomes" id="UP001237642">
    <property type="component" value="Unassembled WGS sequence"/>
</dbReference>
<dbReference type="GO" id="GO:0005096">
    <property type="term" value="F:GTPase activator activity"/>
    <property type="evidence" value="ECO:0007669"/>
    <property type="project" value="UniProtKB-KW"/>
</dbReference>
<dbReference type="InterPro" id="IPR004148">
    <property type="entry name" value="BAR_dom"/>
</dbReference>
<dbReference type="AlphaFoldDB" id="A0AAD8M581"/>
<dbReference type="PROSITE" id="PS50297">
    <property type="entry name" value="ANK_REP_REGION"/>
    <property type="match status" value="2"/>
</dbReference>
<dbReference type="InterPro" id="IPR002110">
    <property type="entry name" value="Ankyrin_rpt"/>
</dbReference>
<dbReference type="GO" id="GO:0005737">
    <property type="term" value="C:cytoplasm"/>
    <property type="evidence" value="ECO:0007669"/>
    <property type="project" value="InterPro"/>
</dbReference>